<evidence type="ECO:0000256" key="7">
    <source>
        <dbReference type="ARBA" id="ARBA00022638"/>
    </source>
</evidence>
<evidence type="ECO:0000256" key="3">
    <source>
        <dbReference type="ARBA" id="ARBA00010646"/>
    </source>
</evidence>
<dbReference type="EMBL" id="SMKS01000001">
    <property type="protein sequence ID" value="TDD10660.1"/>
    <property type="molecule type" value="Genomic_DNA"/>
</dbReference>
<dbReference type="InterPro" id="IPR008270">
    <property type="entry name" value="Glyco_hydro_25_AS"/>
</dbReference>
<dbReference type="Gene3D" id="3.20.20.80">
    <property type="entry name" value="Glycosidases"/>
    <property type="match status" value="1"/>
</dbReference>
<dbReference type="CDD" id="cd06412">
    <property type="entry name" value="GH25_CH-type"/>
    <property type="match status" value="1"/>
</dbReference>
<dbReference type="GO" id="GO:0016052">
    <property type="term" value="P:carbohydrate catabolic process"/>
    <property type="evidence" value="ECO:0007669"/>
    <property type="project" value="TreeGrafter"/>
</dbReference>
<dbReference type="GO" id="GO:0031640">
    <property type="term" value="P:killing of cells of another organism"/>
    <property type="evidence" value="ECO:0007669"/>
    <property type="project" value="UniProtKB-KW"/>
</dbReference>
<dbReference type="PROSITE" id="PS51904">
    <property type="entry name" value="GLYCOSYL_HYDROL_F25_2"/>
    <property type="match status" value="1"/>
</dbReference>
<comment type="caution">
    <text evidence="14">The sequence shown here is derived from an EMBL/GenBank/DDBJ whole genome shotgun (WGS) entry which is preliminary data.</text>
</comment>
<keyword evidence="9" id="KW-1015">Disulfide bond</keyword>
<dbReference type="EC" id="3.2.1.17" evidence="4 12"/>
<keyword evidence="7" id="KW-0081">Bacteriolytic enzyme</keyword>
<dbReference type="PROSITE" id="PS51257">
    <property type="entry name" value="PROKAR_LIPOPROTEIN"/>
    <property type="match status" value="1"/>
</dbReference>
<evidence type="ECO:0000256" key="13">
    <source>
        <dbReference type="SAM" id="SignalP"/>
    </source>
</evidence>
<proteinExistence type="inferred from homology"/>
<comment type="function">
    <text evidence="11">This enzyme has both lysozyme (acetylmuramidase) and diacetylmuramidase activities.</text>
</comment>
<evidence type="ECO:0000313" key="15">
    <source>
        <dbReference type="Proteomes" id="UP000295674"/>
    </source>
</evidence>
<evidence type="ECO:0000256" key="2">
    <source>
        <dbReference type="ARBA" id="ARBA00004613"/>
    </source>
</evidence>
<keyword evidence="10 12" id="KW-0326">Glycosidase</keyword>
<sequence>MRSRSTCSTTIRECEATMTARGRSALVMMVALACSVLTAPAQASPTDEDNATLGSQIRKFEPLDPLPDLNLDPLATVPGMDVASYQGNVDWASWYGQGKRFAYVKATESHSYTNPYFAQQYNGSYDVGMIRGAYHFAIPNASSGAAQANYFVDNGGGWSADGRTLPGALDVEYNPYGQACYDMSGDALTTWIKDFSDTYHARTGRYPVIYTSTNWWNQCVSGTFGTTNPLWIARYADSPGELPRGWLLWTFWQHTSDPLDQNTFNGPLSGLQALAHG</sequence>
<dbReference type="SMART" id="SM00641">
    <property type="entry name" value="Glyco_25"/>
    <property type="match status" value="1"/>
</dbReference>
<dbReference type="GO" id="GO:0005576">
    <property type="term" value="C:extracellular region"/>
    <property type="evidence" value="ECO:0007669"/>
    <property type="project" value="UniProtKB-SubCell"/>
</dbReference>
<evidence type="ECO:0000256" key="8">
    <source>
        <dbReference type="ARBA" id="ARBA00022801"/>
    </source>
</evidence>
<gene>
    <name evidence="14" type="ORF">E1181_01175</name>
</gene>
<dbReference type="GO" id="GO:0003796">
    <property type="term" value="F:lysozyme activity"/>
    <property type="evidence" value="ECO:0007669"/>
    <property type="project" value="UniProtKB-EC"/>
</dbReference>
<evidence type="ECO:0000256" key="1">
    <source>
        <dbReference type="ARBA" id="ARBA00000632"/>
    </source>
</evidence>
<dbReference type="PANTHER" id="PTHR34135:SF2">
    <property type="entry name" value="LYSOZYME"/>
    <property type="match status" value="1"/>
</dbReference>
<organism evidence="14 15">
    <name type="scientific">Saccharopolyspora terrae</name>
    <dbReference type="NCBI Taxonomy" id="2530384"/>
    <lineage>
        <taxon>Bacteria</taxon>
        <taxon>Bacillati</taxon>
        <taxon>Actinomycetota</taxon>
        <taxon>Actinomycetes</taxon>
        <taxon>Pseudonocardiales</taxon>
        <taxon>Pseudonocardiaceae</taxon>
        <taxon>Saccharopolyspora</taxon>
    </lineage>
</organism>
<dbReference type="Pfam" id="PF01183">
    <property type="entry name" value="Glyco_hydro_25"/>
    <property type="match status" value="1"/>
</dbReference>
<accession>A0A4R4WBC7</accession>
<comment type="similarity">
    <text evidence="3 12">Belongs to the glycosyl hydrolase 25 family.</text>
</comment>
<feature type="signal peptide" evidence="13">
    <location>
        <begin position="1"/>
        <end position="43"/>
    </location>
</feature>
<dbReference type="GO" id="GO:0016998">
    <property type="term" value="P:cell wall macromolecule catabolic process"/>
    <property type="evidence" value="ECO:0007669"/>
    <property type="project" value="InterPro"/>
</dbReference>
<dbReference type="PROSITE" id="PS00953">
    <property type="entry name" value="GLYCOSYL_HYDROL_F25_1"/>
    <property type="match status" value="1"/>
</dbReference>
<feature type="chain" id="PRO_5020946425" description="Lysozyme" evidence="13">
    <location>
        <begin position="44"/>
        <end position="277"/>
    </location>
</feature>
<dbReference type="Proteomes" id="UP000295674">
    <property type="component" value="Unassembled WGS sequence"/>
</dbReference>
<dbReference type="InterPro" id="IPR018077">
    <property type="entry name" value="Glyco_hydro_fam25_subgr"/>
</dbReference>
<evidence type="ECO:0000256" key="9">
    <source>
        <dbReference type="ARBA" id="ARBA00023157"/>
    </source>
</evidence>
<keyword evidence="13" id="KW-0732">Signal</keyword>
<keyword evidence="15" id="KW-1185">Reference proteome</keyword>
<keyword evidence="8 12" id="KW-0378">Hydrolase</keyword>
<comment type="catalytic activity">
    <reaction evidence="1 12">
        <text>Hydrolysis of (1-&gt;4)-beta-linkages between N-acetylmuramic acid and N-acetyl-D-glucosamine residues in a peptidoglycan and between N-acetyl-D-glucosamine residues in chitodextrins.</text>
        <dbReference type="EC" id="3.2.1.17"/>
    </reaction>
</comment>
<protein>
    <recommendedName>
        <fullName evidence="4 12">Lysozyme</fullName>
        <ecNumber evidence="4 12">3.2.1.17</ecNumber>
    </recommendedName>
</protein>
<dbReference type="OrthoDB" id="287365at2"/>
<dbReference type="InterPro" id="IPR017853">
    <property type="entry name" value="GH"/>
</dbReference>
<dbReference type="SUPFAM" id="SSF51445">
    <property type="entry name" value="(Trans)glycosidases"/>
    <property type="match status" value="1"/>
</dbReference>
<dbReference type="GO" id="GO:0009253">
    <property type="term" value="P:peptidoglycan catabolic process"/>
    <property type="evidence" value="ECO:0007669"/>
    <property type="project" value="InterPro"/>
</dbReference>
<dbReference type="InterPro" id="IPR002053">
    <property type="entry name" value="Glyco_hydro_25"/>
</dbReference>
<reference evidence="14 15" key="1">
    <citation type="submission" date="2019-03" db="EMBL/GenBank/DDBJ databases">
        <title>Draft genome sequences of novel Actinobacteria.</title>
        <authorList>
            <person name="Sahin N."/>
            <person name="Ay H."/>
            <person name="Saygin H."/>
        </authorList>
    </citation>
    <scope>NUCLEOTIDE SEQUENCE [LARGE SCALE GENOMIC DNA]</scope>
    <source>
        <strain evidence="14 15">16K309</strain>
    </source>
</reference>
<dbReference type="PANTHER" id="PTHR34135">
    <property type="entry name" value="LYSOZYME"/>
    <property type="match status" value="1"/>
</dbReference>
<evidence type="ECO:0000256" key="4">
    <source>
        <dbReference type="ARBA" id="ARBA00012732"/>
    </source>
</evidence>
<evidence type="ECO:0000256" key="6">
    <source>
        <dbReference type="ARBA" id="ARBA00022529"/>
    </source>
</evidence>
<name>A0A4R4WBC7_9PSEU</name>
<dbReference type="GO" id="GO:0042742">
    <property type="term" value="P:defense response to bacterium"/>
    <property type="evidence" value="ECO:0007669"/>
    <property type="project" value="UniProtKB-KW"/>
</dbReference>
<comment type="subcellular location">
    <subcellularLocation>
        <location evidence="2">Secreted</location>
    </subcellularLocation>
</comment>
<evidence type="ECO:0000256" key="12">
    <source>
        <dbReference type="RuleBase" id="RU361176"/>
    </source>
</evidence>
<evidence type="ECO:0000256" key="10">
    <source>
        <dbReference type="ARBA" id="ARBA00023295"/>
    </source>
</evidence>
<keyword evidence="6" id="KW-0929">Antimicrobial</keyword>
<dbReference type="FunFam" id="3.20.20.80:FF:000060">
    <property type="entry name" value="Lysozyme M1"/>
    <property type="match status" value="1"/>
</dbReference>
<evidence type="ECO:0000256" key="5">
    <source>
        <dbReference type="ARBA" id="ARBA00022525"/>
    </source>
</evidence>
<dbReference type="AlphaFoldDB" id="A0A4R4WBC7"/>
<evidence type="ECO:0000256" key="11">
    <source>
        <dbReference type="ARBA" id="ARBA00055588"/>
    </source>
</evidence>
<evidence type="ECO:0000313" key="14">
    <source>
        <dbReference type="EMBL" id="TDD10660.1"/>
    </source>
</evidence>
<keyword evidence="5" id="KW-0964">Secreted</keyword>